<dbReference type="OrthoDB" id="8779526at2"/>
<dbReference type="SUPFAM" id="SSF159894">
    <property type="entry name" value="YgaC/TfoX-N like"/>
    <property type="match status" value="1"/>
</dbReference>
<dbReference type="Pfam" id="PF04993">
    <property type="entry name" value="TfoX_N"/>
    <property type="match status" value="1"/>
</dbReference>
<dbReference type="InterPro" id="IPR007076">
    <property type="entry name" value="TfoX_N"/>
</dbReference>
<evidence type="ECO:0000313" key="3">
    <source>
        <dbReference type="Proteomes" id="UP000295578"/>
    </source>
</evidence>
<accession>A0A4R5BDS0</accession>
<dbReference type="RefSeq" id="WP_132197949.1">
    <property type="nucleotide sequence ID" value="NZ_SMKY01000054.1"/>
</dbReference>
<keyword evidence="3" id="KW-1185">Reference proteome</keyword>
<dbReference type="Proteomes" id="UP000295578">
    <property type="component" value="Unassembled WGS sequence"/>
</dbReference>
<sequence length="104" mass="11441">MISASEAFEDLAAAYGEEPGVARRRMFGRDGLSRDGRFFAFLDKRGLVLKLPPATRTALVDAGDATTAEAVSPSMRKTWAIVPYADDPQRWRALTAEAFEHARP</sequence>
<evidence type="ECO:0000259" key="1">
    <source>
        <dbReference type="Pfam" id="PF04993"/>
    </source>
</evidence>
<name>A0A4R5BDS0_9ACTN</name>
<protein>
    <recommendedName>
        <fullName evidence="1">TfoX N-terminal domain-containing protein</fullName>
    </recommendedName>
</protein>
<reference evidence="2 3" key="1">
    <citation type="submission" date="2019-03" db="EMBL/GenBank/DDBJ databases">
        <title>Draft genome sequences of novel Actinobacteria.</title>
        <authorList>
            <person name="Sahin N."/>
            <person name="Ay H."/>
            <person name="Saygin H."/>
        </authorList>
    </citation>
    <scope>NUCLEOTIDE SEQUENCE [LARGE SCALE GENOMIC DNA]</scope>
    <source>
        <strain evidence="2 3">DSM 45941</strain>
    </source>
</reference>
<dbReference type="EMBL" id="SMKY01000054">
    <property type="protein sequence ID" value="TDD83419.1"/>
    <property type="molecule type" value="Genomic_DNA"/>
</dbReference>
<dbReference type="Gene3D" id="3.30.1460.30">
    <property type="entry name" value="YgaC/TfoX-N like chaperone"/>
    <property type="match status" value="1"/>
</dbReference>
<organism evidence="2 3">
    <name type="scientific">Actinomadura darangshiensis</name>
    <dbReference type="NCBI Taxonomy" id="705336"/>
    <lineage>
        <taxon>Bacteria</taxon>
        <taxon>Bacillati</taxon>
        <taxon>Actinomycetota</taxon>
        <taxon>Actinomycetes</taxon>
        <taxon>Streptosporangiales</taxon>
        <taxon>Thermomonosporaceae</taxon>
        <taxon>Actinomadura</taxon>
    </lineage>
</organism>
<gene>
    <name evidence="2" type="ORF">E1293_14730</name>
</gene>
<proteinExistence type="predicted"/>
<dbReference type="AlphaFoldDB" id="A0A4R5BDS0"/>
<feature type="domain" description="TfoX N-terminal" evidence="1">
    <location>
        <begin position="20"/>
        <end position="100"/>
    </location>
</feature>
<comment type="caution">
    <text evidence="2">The sequence shown here is derived from an EMBL/GenBank/DDBJ whole genome shotgun (WGS) entry which is preliminary data.</text>
</comment>
<evidence type="ECO:0000313" key="2">
    <source>
        <dbReference type="EMBL" id="TDD83419.1"/>
    </source>
</evidence>